<dbReference type="EMBL" id="CP074691">
    <property type="protein sequence ID" value="QVL36153.1"/>
    <property type="molecule type" value="Genomic_DNA"/>
</dbReference>
<evidence type="ECO:0000313" key="1">
    <source>
        <dbReference type="EMBL" id="QVL36153.1"/>
    </source>
</evidence>
<keyword evidence="2" id="KW-1185">Reference proteome</keyword>
<reference evidence="1" key="1">
    <citation type="submission" date="2021-05" db="EMBL/GenBank/DDBJ databases">
        <title>An isolated secondary fermenter in methanogenic hydrocarbon-degrading communities.</title>
        <authorList>
            <person name="Liu Y.-F."/>
            <person name="Liu Z.-l."/>
        </authorList>
    </citation>
    <scope>NUCLEOTIDE SEQUENCE</scope>
    <source>
        <strain evidence="1">L-13</strain>
    </source>
</reference>
<sequence>MGKGPSETGIPSSALSDRISPPFRLIGGDPSFTGTPLKKGAVFRHPFDGEGGQRLWVDSGRSALAVALAALRERGSRRAWLPFLCCSSVVEPFLEASFSLRFYGQSGRTPFWTAPPSELRPTKDDVLLFIHYFGFLNEGMAAFLDGLDEARRPFVVEDAVPASLTEGTGRWGDVTLRSFRKFLPVADGAVVASRDAFLAGTVCLGAPDIRRLRLKGWAALGRYLCPDEGRRWLALARQGEERFDGRPRLPSPLSLKILARCDLPSVVAARRRNYERLLEELERHRILDPLHPIAERLPPHVVPQGLPLRLFGGSRDEVLRRLRREGIFCPVDWGVNSLAEAPAEEDAGVARSLLVLPVDQGLNGQALSFIADRVGDALRTGGQPPSLSRRRGDRPATR</sequence>
<keyword evidence="1" id="KW-0808">Transferase</keyword>
<organism evidence="1 2">
    <name type="scientific">Aminirod propionatiphilus</name>
    <dbReference type="NCBI Taxonomy" id="3415223"/>
    <lineage>
        <taxon>Bacteria</taxon>
        <taxon>Thermotogati</taxon>
        <taxon>Synergistota</taxon>
        <taxon>Synergistia</taxon>
        <taxon>Synergistales</taxon>
        <taxon>Aminiphilaceae</taxon>
        <taxon>Aminirod</taxon>
    </lineage>
</organism>
<evidence type="ECO:0000313" key="2">
    <source>
        <dbReference type="Proteomes" id="UP000682204"/>
    </source>
</evidence>
<accession>A0ACD1DVR8</accession>
<proteinExistence type="predicted"/>
<protein>
    <submittedName>
        <fullName evidence="1">DegT/DnrJ/EryC1/StrS aminotransferase family protein</fullName>
    </submittedName>
</protein>
<name>A0ACD1DVR8_9BACT</name>
<keyword evidence="1" id="KW-0032">Aminotransferase</keyword>
<dbReference type="Proteomes" id="UP000682204">
    <property type="component" value="Chromosome"/>
</dbReference>
<gene>
    <name evidence="1" type="ORF">KIH16_13640</name>
</gene>